<gene>
    <name evidence="2" type="ORF">EIK79_07055</name>
</gene>
<evidence type="ECO:0000256" key="1">
    <source>
        <dbReference type="SAM" id="MobiDB-lite"/>
    </source>
</evidence>
<feature type="region of interest" description="Disordered" evidence="1">
    <location>
        <begin position="83"/>
        <end position="103"/>
    </location>
</feature>
<organism evidence="2 3">
    <name type="scientific">Halocatena pleomorpha</name>
    <dbReference type="NCBI Taxonomy" id="1785090"/>
    <lineage>
        <taxon>Archaea</taxon>
        <taxon>Methanobacteriati</taxon>
        <taxon>Methanobacteriota</taxon>
        <taxon>Stenosarchaea group</taxon>
        <taxon>Halobacteria</taxon>
        <taxon>Halobacteriales</taxon>
        <taxon>Natronomonadaceae</taxon>
        <taxon>Halocatena</taxon>
    </lineage>
</organism>
<name>A0A3P3RDC8_9EURY</name>
<dbReference type="EMBL" id="RRCH01000014">
    <property type="protein sequence ID" value="RRJ31466.1"/>
    <property type="molecule type" value="Genomic_DNA"/>
</dbReference>
<protein>
    <submittedName>
        <fullName evidence="2">Uncharacterized protein</fullName>
    </submittedName>
</protein>
<keyword evidence="3" id="KW-1185">Reference proteome</keyword>
<feature type="compositionally biased region" description="Polar residues" evidence="1">
    <location>
        <begin position="88"/>
        <end position="103"/>
    </location>
</feature>
<dbReference type="RefSeq" id="WP_124954418.1">
    <property type="nucleotide sequence ID" value="NZ_RRCH01000014.1"/>
</dbReference>
<sequence>MSDGTGRRFVDRTTAVRSLTVYAVATGLRATLSTNPTTVRRYRCRATNGCAHTNSPFGDESRDSEPCCGGSLVVGVWIMSDRGYAPNTPATSSESTAGVTTGE</sequence>
<dbReference type="AlphaFoldDB" id="A0A3P3RDC8"/>
<evidence type="ECO:0000313" key="3">
    <source>
        <dbReference type="Proteomes" id="UP000282322"/>
    </source>
</evidence>
<proteinExistence type="predicted"/>
<accession>A0A3P3RDC8</accession>
<comment type="caution">
    <text evidence="2">The sequence shown here is derived from an EMBL/GenBank/DDBJ whole genome shotgun (WGS) entry which is preliminary data.</text>
</comment>
<reference evidence="2 3" key="1">
    <citation type="submission" date="2018-11" db="EMBL/GenBank/DDBJ databases">
        <title>Taxonoimc description of Halomarina strain SPP-AMP-1.</title>
        <authorList>
            <person name="Pal Y."/>
            <person name="Srinivasana K."/>
            <person name="Verma A."/>
            <person name="Kumar P."/>
        </authorList>
    </citation>
    <scope>NUCLEOTIDE SEQUENCE [LARGE SCALE GENOMIC DNA]</scope>
    <source>
        <strain evidence="2 3">SPP-AMP-1</strain>
    </source>
</reference>
<dbReference type="Proteomes" id="UP000282322">
    <property type="component" value="Unassembled WGS sequence"/>
</dbReference>
<evidence type="ECO:0000313" key="2">
    <source>
        <dbReference type="EMBL" id="RRJ31466.1"/>
    </source>
</evidence>